<gene>
    <name evidence="13" type="primary">oxyS</name>
    <name evidence="13" type="ORF">TevJSym_ae00570</name>
</gene>
<keyword evidence="10" id="KW-0812">Transmembrane</keyword>
<dbReference type="SMART" id="SM00388">
    <property type="entry name" value="HisKA"/>
    <property type="match status" value="1"/>
</dbReference>
<reference evidence="13 14" key="1">
    <citation type="journal article" date="2011" name="ISME J.">
        <title>The endosymbionts of the deep-sea tubeworms Riftia pachyptila and Tevnia jerichonana share an identical physiology as revealed by proteogenomic analyses.</title>
        <authorList>
            <person name="Gardebrecht A."/>
            <person name="Markert S."/>
            <person name="Felbeck H."/>
            <person name="Thuermer A."/>
            <person name="Albrecht D."/>
            <person name="Wollherr A."/>
            <person name="Kabisch J."/>
            <person name="Lehmann R."/>
            <person name="Daniel R."/>
            <person name="Liesegang H."/>
            <person name="Hecker M."/>
            <person name="Sievert S.M."/>
            <person name="Schweder T."/>
        </authorList>
    </citation>
    <scope>NUCLEOTIDE SEQUENCE [LARGE SCALE GENOMIC DNA]</scope>
</reference>
<evidence type="ECO:0000256" key="8">
    <source>
        <dbReference type="ARBA" id="ARBA00022840"/>
    </source>
</evidence>
<dbReference type="eggNOG" id="COG4191">
    <property type="taxonomic scope" value="Bacteria"/>
</dbReference>
<dbReference type="InterPro" id="IPR036097">
    <property type="entry name" value="HisK_dim/P_sf"/>
</dbReference>
<evidence type="ECO:0000256" key="5">
    <source>
        <dbReference type="ARBA" id="ARBA00022679"/>
    </source>
</evidence>
<dbReference type="InterPro" id="IPR003594">
    <property type="entry name" value="HATPase_dom"/>
</dbReference>
<evidence type="ECO:0000256" key="10">
    <source>
        <dbReference type="SAM" id="Phobius"/>
    </source>
</evidence>
<comment type="catalytic activity">
    <reaction evidence="1">
        <text>ATP + protein L-histidine = ADP + protein N-phospho-L-histidine.</text>
        <dbReference type="EC" id="2.7.13.3"/>
    </reaction>
</comment>
<sequence length="491" mass="54114">MPLLSPRSWPLAIKLSLTITAVVAAVGFMIGAVMVVQDWKRFHDELGEKALLLSESVAITTPKAMLRKDYWLLYISLKNMASRRPGTRGSHEVLTAMILDAEGRVQAHLNPAKNPMGLPFSSENSIEQDLFKQAMSARAPIVLSIGGFSKRGFQEGVVPLFSDQKYMGVVRVRLSVAPLYEKTKNTAVIVLALIFCFVIIGSALGTIVSRRMVKPLTAVTQGLEAVGRGEMTDFAPIPVKERDEIGRLSVTFNKIMAELAEKKMLEEEIAMSEKLVALGRITAGVAHEVNNPLAGLLNCIDTLRKHPNNKELIDRYLPVIDQGLHRIKEIVHNLLVGLKNEESDETVAIEHIDKLHDLIIAEIGGRDINVIWKNNTDKDRHIPGKVEQIVCNLLKNAVEILPDGGTVTFCMYQDGPHLIIEVRDNGPGIPSSIRNQLFDPFFTTKPNGTGLGLWVVYRQVQSMQGIIEVNSEKGQGTTFLVAVPVNVMKAA</sequence>
<evidence type="ECO:0000256" key="6">
    <source>
        <dbReference type="ARBA" id="ARBA00022741"/>
    </source>
</evidence>
<dbReference type="PANTHER" id="PTHR43065">
    <property type="entry name" value="SENSOR HISTIDINE KINASE"/>
    <property type="match status" value="1"/>
</dbReference>
<proteinExistence type="predicted"/>
<dbReference type="Gene3D" id="3.30.565.10">
    <property type="entry name" value="Histidine kinase-like ATPase, C-terminal domain"/>
    <property type="match status" value="1"/>
</dbReference>
<keyword evidence="14" id="KW-1185">Reference proteome</keyword>
<dbReference type="EMBL" id="AFZB01000005">
    <property type="protein sequence ID" value="EGW55200.1"/>
    <property type="molecule type" value="Genomic_DNA"/>
</dbReference>
<dbReference type="GO" id="GO:0016020">
    <property type="term" value="C:membrane"/>
    <property type="evidence" value="ECO:0007669"/>
    <property type="project" value="UniProtKB-SubCell"/>
</dbReference>
<evidence type="ECO:0000256" key="3">
    <source>
        <dbReference type="ARBA" id="ARBA00012438"/>
    </source>
</evidence>
<comment type="subcellular location">
    <subcellularLocation>
        <location evidence="2">Membrane</location>
    </subcellularLocation>
</comment>
<dbReference type="PROSITE" id="PS50885">
    <property type="entry name" value="HAMP"/>
    <property type="match status" value="1"/>
</dbReference>
<comment type="caution">
    <text evidence="13">The sequence shown here is derived from an EMBL/GenBank/DDBJ whole genome shotgun (WGS) entry which is preliminary data.</text>
</comment>
<evidence type="ECO:0000256" key="4">
    <source>
        <dbReference type="ARBA" id="ARBA00022553"/>
    </source>
</evidence>
<dbReference type="InterPro" id="IPR036890">
    <property type="entry name" value="HATPase_C_sf"/>
</dbReference>
<dbReference type="Pfam" id="PF00672">
    <property type="entry name" value="HAMP"/>
    <property type="match status" value="1"/>
</dbReference>
<dbReference type="Pfam" id="PF00512">
    <property type="entry name" value="HisKA"/>
    <property type="match status" value="1"/>
</dbReference>
<evidence type="ECO:0000256" key="9">
    <source>
        <dbReference type="ARBA" id="ARBA00023012"/>
    </source>
</evidence>
<dbReference type="SMART" id="SM00304">
    <property type="entry name" value="HAMP"/>
    <property type="match status" value="1"/>
</dbReference>
<evidence type="ECO:0000256" key="7">
    <source>
        <dbReference type="ARBA" id="ARBA00022777"/>
    </source>
</evidence>
<keyword evidence="7" id="KW-0418">Kinase</keyword>
<dbReference type="GO" id="GO:0005524">
    <property type="term" value="F:ATP binding"/>
    <property type="evidence" value="ECO:0007669"/>
    <property type="project" value="UniProtKB-KW"/>
</dbReference>
<feature type="domain" description="Histidine kinase" evidence="11">
    <location>
        <begin position="284"/>
        <end position="487"/>
    </location>
</feature>
<dbReference type="EC" id="2.7.13.3" evidence="3"/>
<dbReference type="InterPro" id="IPR004358">
    <property type="entry name" value="Sig_transdc_His_kin-like_C"/>
</dbReference>
<keyword evidence="4" id="KW-0597">Phosphoprotein</keyword>
<dbReference type="Pfam" id="PF02518">
    <property type="entry name" value="HATPase_c"/>
    <property type="match status" value="1"/>
</dbReference>
<name>G2FDB4_9GAMM</name>
<dbReference type="CDD" id="cd00082">
    <property type="entry name" value="HisKA"/>
    <property type="match status" value="1"/>
</dbReference>
<evidence type="ECO:0000259" key="11">
    <source>
        <dbReference type="PROSITE" id="PS50109"/>
    </source>
</evidence>
<feature type="domain" description="HAMP" evidence="12">
    <location>
        <begin position="210"/>
        <end position="264"/>
    </location>
</feature>
<feature type="transmembrane region" description="Helical" evidence="10">
    <location>
        <begin position="12"/>
        <end position="36"/>
    </location>
</feature>
<dbReference type="InterPro" id="IPR005467">
    <property type="entry name" value="His_kinase_dom"/>
</dbReference>
<dbReference type="CDD" id="cd06225">
    <property type="entry name" value="HAMP"/>
    <property type="match status" value="1"/>
</dbReference>
<dbReference type="SUPFAM" id="SSF158472">
    <property type="entry name" value="HAMP domain-like"/>
    <property type="match status" value="1"/>
</dbReference>
<dbReference type="InterPro" id="IPR003661">
    <property type="entry name" value="HisK_dim/P_dom"/>
</dbReference>
<organism evidence="13 14">
    <name type="scientific">endosymbiont of Tevnia jerichonana</name>
    <name type="common">vent Tica</name>
    <dbReference type="NCBI Taxonomy" id="1049564"/>
    <lineage>
        <taxon>Bacteria</taxon>
        <taxon>Pseudomonadati</taxon>
        <taxon>Pseudomonadota</taxon>
        <taxon>Gammaproteobacteria</taxon>
        <taxon>sulfur-oxidizing symbionts</taxon>
    </lineage>
</organism>
<keyword evidence="5" id="KW-0808">Transferase</keyword>
<evidence type="ECO:0000256" key="1">
    <source>
        <dbReference type="ARBA" id="ARBA00000085"/>
    </source>
</evidence>
<dbReference type="SMART" id="SM00387">
    <property type="entry name" value="HATPase_c"/>
    <property type="match status" value="1"/>
</dbReference>
<dbReference type="SUPFAM" id="SSF55874">
    <property type="entry name" value="ATPase domain of HSP90 chaperone/DNA topoisomerase II/histidine kinase"/>
    <property type="match status" value="1"/>
</dbReference>
<dbReference type="Gene3D" id="6.10.340.10">
    <property type="match status" value="1"/>
</dbReference>
<dbReference type="Gene3D" id="1.10.287.130">
    <property type="match status" value="1"/>
</dbReference>
<keyword evidence="8" id="KW-0067">ATP-binding</keyword>
<evidence type="ECO:0000313" key="13">
    <source>
        <dbReference type="EMBL" id="EGW55200.1"/>
    </source>
</evidence>
<evidence type="ECO:0000256" key="2">
    <source>
        <dbReference type="ARBA" id="ARBA00004370"/>
    </source>
</evidence>
<dbReference type="PRINTS" id="PR00344">
    <property type="entry name" value="BCTRLSENSOR"/>
</dbReference>
<dbReference type="AlphaFoldDB" id="G2FDB4"/>
<dbReference type="GO" id="GO:0000155">
    <property type="term" value="F:phosphorelay sensor kinase activity"/>
    <property type="evidence" value="ECO:0007669"/>
    <property type="project" value="InterPro"/>
</dbReference>
<keyword evidence="10" id="KW-1133">Transmembrane helix</keyword>
<dbReference type="SUPFAM" id="SSF47384">
    <property type="entry name" value="Homodimeric domain of signal transducing histidine kinase"/>
    <property type="match status" value="1"/>
</dbReference>
<keyword evidence="9" id="KW-0902">Two-component regulatory system</keyword>
<dbReference type="PROSITE" id="PS50109">
    <property type="entry name" value="HIS_KIN"/>
    <property type="match status" value="1"/>
</dbReference>
<dbReference type="Proteomes" id="UP000005167">
    <property type="component" value="Unassembled WGS sequence"/>
</dbReference>
<keyword evidence="10" id="KW-0472">Membrane</keyword>
<accession>G2FDB4</accession>
<evidence type="ECO:0000313" key="14">
    <source>
        <dbReference type="Proteomes" id="UP000005167"/>
    </source>
</evidence>
<evidence type="ECO:0000259" key="12">
    <source>
        <dbReference type="PROSITE" id="PS50885"/>
    </source>
</evidence>
<keyword evidence="6" id="KW-0547">Nucleotide-binding</keyword>
<dbReference type="PANTHER" id="PTHR43065:SF46">
    <property type="entry name" value="C4-DICARBOXYLATE TRANSPORT SENSOR PROTEIN DCTB"/>
    <property type="match status" value="1"/>
</dbReference>
<feature type="transmembrane region" description="Helical" evidence="10">
    <location>
        <begin position="187"/>
        <end position="208"/>
    </location>
</feature>
<protein>
    <recommendedName>
        <fullName evidence="3">histidine kinase</fullName>
        <ecNumber evidence="3">2.7.13.3</ecNumber>
    </recommendedName>
</protein>
<dbReference type="InterPro" id="IPR003660">
    <property type="entry name" value="HAMP_dom"/>
</dbReference>